<dbReference type="Gene3D" id="3.40.50.720">
    <property type="entry name" value="NAD(P)-binding Rossmann-like Domain"/>
    <property type="match status" value="1"/>
</dbReference>
<reference evidence="3 4" key="1">
    <citation type="submission" date="2023-08" db="EMBL/GenBank/DDBJ databases">
        <title>Black Yeasts Isolated from many extreme environments.</title>
        <authorList>
            <person name="Coleine C."/>
            <person name="Stajich J.E."/>
            <person name="Selbmann L."/>
        </authorList>
    </citation>
    <scope>NUCLEOTIDE SEQUENCE [LARGE SCALE GENOMIC DNA]</scope>
    <source>
        <strain evidence="3 4">CCFEE 5792</strain>
    </source>
</reference>
<gene>
    <name evidence="3" type="ORF">LTR84_001649</name>
</gene>
<dbReference type="InterPro" id="IPR020843">
    <property type="entry name" value="ER"/>
</dbReference>
<dbReference type="InterPro" id="IPR036291">
    <property type="entry name" value="NAD(P)-bd_dom_sf"/>
</dbReference>
<sequence length="337" mass="36890">MASTFQSVVLHKRPEKEIVLGETFSIITTPKPTKEELKEGEVLIRVKYISIDPGMRDWLNEPGSYMAPVAIGETMRGFSVGVVEVSNSSKFAVGSYATGLLGWTELKVVNGDELQPFKILEKGKLADALSVLGFTSLTAYHGMKKIAKVNPGELVVISGAAGATGSIAGQIAKIQGARVLGLTGSNDKVQWLKDIGFDDALNYRDEDFVEKFKAATQDGIDVFWDNVGGKILEHALDQAKVHGRVILCGGVSQVNVQNPQGPRNYLNIGYKRLHVQGFLVFDYPDENPQAYEELTQWYLEGRLQARETIMPGGLAQAEKALYEIYNGINIGKLLVEL</sequence>
<evidence type="ECO:0000259" key="2">
    <source>
        <dbReference type="SMART" id="SM00829"/>
    </source>
</evidence>
<accession>A0AAV9NB24</accession>
<evidence type="ECO:0000313" key="4">
    <source>
        <dbReference type="Proteomes" id="UP001358417"/>
    </source>
</evidence>
<dbReference type="InterPro" id="IPR013149">
    <property type="entry name" value="ADH-like_C"/>
</dbReference>
<dbReference type="PANTHER" id="PTHR43205">
    <property type="entry name" value="PROSTAGLANDIN REDUCTASE"/>
    <property type="match status" value="1"/>
</dbReference>
<dbReference type="SMART" id="SM00829">
    <property type="entry name" value="PKS_ER"/>
    <property type="match status" value="1"/>
</dbReference>
<evidence type="ECO:0000256" key="1">
    <source>
        <dbReference type="ARBA" id="ARBA00023002"/>
    </source>
</evidence>
<name>A0AAV9NB24_9EURO</name>
<dbReference type="PANTHER" id="PTHR43205:SF42">
    <property type="entry name" value="ALCOHOL DEHYDROGENASE, ZINC-CONTAINING (AFU_ORTHOLOGUE AFUA_7G04530)"/>
    <property type="match status" value="1"/>
</dbReference>
<dbReference type="SUPFAM" id="SSF51735">
    <property type="entry name" value="NAD(P)-binding Rossmann-fold domains"/>
    <property type="match status" value="1"/>
</dbReference>
<dbReference type="EMBL" id="JAVRRD010000011">
    <property type="protein sequence ID" value="KAK5053688.1"/>
    <property type="molecule type" value="Genomic_DNA"/>
</dbReference>
<keyword evidence="1" id="KW-0560">Oxidoreductase</keyword>
<dbReference type="RefSeq" id="XP_064706813.1">
    <property type="nucleotide sequence ID" value="XM_064845268.1"/>
</dbReference>
<feature type="domain" description="Enoyl reductase (ER)" evidence="2">
    <location>
        <begin position="21"/>
        <end position="335"/>
    </location>
</feature>
<comment type="caution">
    <text evidence="3">The sequence shown here is derived from an EMBL/GenBank/DDBJ whole genome shotgun (WGS) entry which is preliminary data.</text>
</comment>
<dbReference type="SUPFAM" id="SSF50129">
    <property type="entry name" value="GroES-like"/>
    <property type="match status" value="1"/>
</dbReference>
<dbReference type="FunFam" id="3.40.50.720:FF:000121">
    <property type="entry name" value="Prostaglandin reductase 2"/>
    <property type="match status" value="1"/>
</dbReference>
<dbReference type="InterPro" id="IPR011032">
    <property type="entry name" value="GroES-like_sf"/>
</dbReference>
<dbReference type="Pfam" id="PF00107">
    <property type="entry name" value="ADH_zinc_N"/>
    <property type="match status" value="1"/>
</dbReference>
<keyword evidence="4" id="KW-1185">Reference proteome</keyword>
<organism evidence="3 4">
    <name type="scientific">Exophiala bonariae</name>
    <dbReference type="NCBI Taxonomy" id="1690606"/>
    <lineage>
        <taxon>Eukaryota</taxon>
        <taxon>Fungi</taxon>
        <taxon>Dikarya</taxon>
        <taxon>Ascomycota</taxon>
        <taxon>Pezizomycotina</taxon>
        <taxon>Eurotiomycetes</taxon>
        <taxon>Chaetothyriomycetidae</taxon>
        <taxon>Chaetothyriales</taxon>
        <taxon>Herpotrichiellaceae</taxon>
        <taxon>Exophiala</taxon>
    </lineage>
</organism>
<dbReference type="GO" id="GO:0016628">
    <property type="term" value="F:oxidoreductase activity, acting on the CH-CH group of donors, NAD or NADP as acceptor"/>
    <property type="evidence" value="ECO:0007669"/>
    <property type="project" value="InterPro"/>
</dbReference>
<dbReference type="Gene3D" id="3.90.180.10">
    <property type="entry name" value="Medium-chain alcohol dehydrogenases, catalytic domain"/>
    <property type="match status" value="1"/>
</dbReference>
<dbReference type="AlphaFoldDB" id="A0AAV9NB24"/>
<proteinExistence type="predicted"/>
<evidence type="ECO:0000313" key="3">
    <source>
        <dbReference type="EMBL" id="KAK5053688.1"/>
    </source>
</evidence>
<dbReference type="CDD" id="cd05288">
    <property type="entry name" value="PGDH"/>
    <property type="match status" value="1"/>
</dbReference>
<dbReference type="Proteomes" id="UP001358417">
    <property type="component" value="Unassembled WGS sequence"/>
</dbReference>
<dbReference type="InterPro" id="IPR041694">
    <property type="entry name" value="ADH_N_2"/>
</dbReference>
<protein>
    <recommendedName>
        <fullName evidence="2">Enoyl reductase (ER) domain-containing protein</fullName>
    </recommendedName>
</protein>
<dbReference type="GeneID" id="89969865"/>
<dbReference type="Pfam" id="PF16884">
    <property type="entry name" value="ADH_N_2"/>
    <property type="match status" value="1"/>
</dbReference>
<dbReference type="InterPro" id="IPR045010">
    <property type="entry name" value="MDR_fam"/>
</dbReference>